<protein>
    <submittedName>
        <fullName evidence="3">Uncharacterized protein</fullName>
    </submittedName>
</protein>
<dbReference type="SUPFAM" id="SSF109635">
    <property type="entry name" value="DnaK suppressor protein DksA, alpha-hairpin domain"/>
    <property type="match status" value="1"/>
</dbReference>
<proteinExistence type="predicted"/>
<comment type="caution">
    <text evidence="3">The sequence shown here is derived from an EMBL/GenBank/DDBJ whole genome shotgun (WGS) entry which is preliminary data.</text>
</comment>
<dbReference type="PANTHER" id="PTHR33823">
    <property type="entry name" value="RNA POLYMERASE-BINDING TRANSCRIPTION FACTOR DKSA-RELATED"/>
    <property type="match status" value="1"/>
</dbReference>
<evidence type="ECO:0000256" key="2">
    <source>
        <dbReference type="SAM" id="Coils"/>
    </source>
</evidence>
<organism evidence="3 4">
    <name type="scientific">Candidatus Cerribacteria bacterium 'Amazon FNV 2010 28 9'</name>
    <dbReference type="NCBI Taxonomy" id="2081795"/>
    <lineage>
        <taxon>Bacteria</taxon>
        <taxon>Candidatus Cerribacteria</taxon>
    </lineage>
</organism>
<dbReference type="AlphaFoldDB" id="A0A317JQV0"/>
<gene>
    <name evidence="3" type="ORF">C5B42_04130</name>
</gene>
<keyword evidence="2" id="KW-0175">Coiled coil</keyword>
<evidence type="ECO:0000313" key="3">
    <source>
        <dbReference type="EMBL" id="PWU23084.1"/>
    </source>
</evidence>
<dbReference type="PANTHER" id="PTHR33823:SF4">
    <property type="entry name" value="GENERAL STRESS PROTEIN 16O"/>
    <property type="match status" value="1"/>
</dbReference>
<dbReference type="InterPro" id="IPR037187">
    <property type="entry name" value="DnaK_N"/>
</dbReference>
<reference evidence="3 4" key="1">
    <citation type="submission" date="2018-02" db="EMBL/GenBank/DDBJ databases">
        <title>Genomic Reconstructions from Amazon Rainforest and Pasture Soil Reveal Novel Insights into the Physiology of Candidate Phyla in Tropical Sites.</title>
        <authorList>
            <person name="Kroeger M.E."/>
            <person name="Delmont T."/>
            <person name="Eren A.M."/>
            <person name="Guo J."/>
            <person name="Meyer K.M."/>
            <person name="Khan K."/>
            <person name="Rodrigues J.L.M."/>
            <person name="Bohannan B.J.M."/>
            <person name="Tringe S."/>
            <person name="Borges C.D."/>
            <person name="Tiedje J."/>
            <person name="Tsai S.M."/>
            <person name="Nusslein K."/>
        </authorList>
    </citation>
    <scope>NUCLEOTIDE SEQUENCE [LARGE SCALE GENOMIC DNA]</scope>
    <source>
        <strain evidence="3">Amazon FNV 2010 28 9</strain>
    </source>
</reference>
<accession>A0A317JQV0</accession>
<evidence type="ECO:0000313" key="4">
    <source>
        <dbReference type="Proteomes" id="UP000246104"/>
    </source>
</evidence>
<dbReference type="PROSITE" id="PS51128">
    <property type="entry name" value="ZF_DKSA_2"/>
    <property type="match status" value="1"/>
</dbReference>
<feature type="coiled-coil region" evidence="2">
    <location>
        <begin position="1"/>
        <end position="32"/>
    </location>
</feature>
<evidence type="ECO:0000256" key="1">
    <source>
        <dbReference type="PROSITE-ProRule" id="PRU00510"/>
    </source>
</evidence>
<dbReference type="EMBL" id="PSRQ01000046">
    <property type="protein sequence ID" value="PWU23084.1"/>
    <property type="molecule type" value="Genomic_DNA"/>
</dbReference>
<dbReference type="Gene3D" id="1.20.120.910">
    <property type="entry name" value="DksA, coiled-coil domain"/>
    <property type="match status" value="1"/>
</dbReference>
<sequence length="111" mass="12547">MSLTTDQLKTLKAQLEEQKVKMLSVLADLQKTDPATDEGRIDDNADLQEEAIEDNELMRHESLRTQTENMIERIDKALERMANGSYGVTADGEAIPFERLQIDPTVETIVK</sequence>
<comment type="caution">
    <text evidence="1">Lacks conserved residue(s) required for the propagation of feature annotation.</text>
</comment>
<dbReference type="Proteomes" id="UP000246104">
    <property type="component" value="Unassembled WGS sequence"/>
</dbReference>
<name>A0A317JQV0_9BACT</name>